<comment type="caution">
    <text evidence="2">The sequence shown here is derived from an EMBL/GenBank/DDBJ whole genome shotgun (WGS) entry which is preliminary data.</text>
</comment>
<dbReference type="Gene3D" id="2.40.10.220">
    <property type="entry name" value="predicted glycosyltransferase like domains"/>
    <property type="match status" value="1"/>
</dbReference>
<dbReference type="Proteomes" id="UP001240639">
    <property type="component" value="Unassembled WGS sequence"/>
</dbReference>
<evidence type="ECO:0000313" key="2">
    <source>
        <dbReference type="EMBL" id="MDP4574028.1"/>
    </source>
</evidence>
<accession>A0ABT9HLL3</accession>
<keyword evidence="3" id="KW-1185">Reference proteome</keyword>
<proteinExistence type="predicted"/>
<protein>
    <submittedName>
        <fullName evidence="2">PilZ domain-containing protein</fullName>
    </submittedName>
</protein>
<feature type="domain" description="PilZ" evidence="1">
    <location>
        <begin position="2"/>
        <end position="81"/>
    </location>
</feature>
<evidence type="ECO:0000259" key="1">
    <source>
        <dbReference type="Pfam" id="PF07238"/>
    </source>
</evidence>
<dbReference type="InterPro" id="IPR009875">
    <property type="entry name" value="PilZ_domain"/>
</dbReference>
<reference evidence="2 3" key="1">
    <citation type="submission" date="2023-08" db="EMBL/GenBank/DDBJ databases">
        <title>genomic of G39.</title>
        <authorList>
            <person name="Wang Y."/>
        </authorList>
    </citation>
    <scope>NUCLEOTIDE SEQUENCE [LARGE SCALE GENOMIC DNA]</scope>
    <source>
        <strain evidence="2 3">G39</strain>
    </source>
</reference>
<sequence>MDRRKEDRSPTRETIRATIAGVETLCTMRNLSQSGCMIEGDALPGNVGAPVTIQLTADLVVSGEVAWQLGQSMGIFFLQPIPLPVVRSFALDDWPLRSDWNVPSPSTSQ</sequence>
<name>A0ABT9HLL3_9SPHN</name>
<organism evidence="2 3">
    <name type="scientific">Qipengyuania profundimaris</name>
    <dbReference type="NCBI Taxonomy" id="3067652"/>
    <lineage>
        <taxon>Bacteria</taxon>
        <taxon>Pseudomonadati</taxon>
        <taxon>Pseudomonadota</taxon>
        <taxon>Alphaproteobacteria</taxon>
        <taxon>Sphingomonadales</taxon>
        <taxon>Erythrobacteraceae</taxon>
        <taxon>Qipengyuania</taxon>
    </lineage>
</organism>
<dbReference type="Pfam" id="PF07238">
    <property type="entry name" value="PilZ"/>
    <property type="match status" value="1"/>
</dbReference>
<dbReference type="SUPFAM" id="SSF141371">
    <property type="entry name" value="PilZ domain-like"/>
    <property type="match status" value="1"/>
</dbReference>
<dbReference type="RefSeq" id="WP_305931480.1">
    <property type="nucleotide sequence ID" value="NZ_JAVAIM010000001.1"/>
</dbReference>
<gene>
    <name evidence="2" type="ORF">Q9K02_02590</name>
</gene>
<dbReference type="EMBL" id="JAVAIM010000001">
    <property type="protein sequence ID" value="MDP4574028.1"/>
    <property type="molecule type" value="Genomic_DNA"/>
</dbReference>
<evidence type="ECO:0000313" key="3">
    <source>
        <dbReference type="Proteomes" id="UP001240639"/>
    </source>
</evidence>